<sequence>MKRGGRSCSGAVVGRSAAAPEFFFCFFRIFLHQNTPFPFLYPNPNSKFRKHTPKILDLQMKVWKFYLFFRSPSFLAFPVRFSCFPLLRFGCSSLFRFGAGFFVPVRRKLFLFRFGSGFLLRKWDLSLFCASGGMPSSHSALCTALTTSVAICHGVADSLFPVSLGFSLIVMYDAIGVRRHAGMQAQVLNMILADMFQGHPISERKLKELLGHTPSQVFAGALLGFLVACFCCQGCVVVG</sequence>
<evidence type="ECO:0000313" key="2">
    <source>
        <dbReference type="EMBL" id="RHN49545.1"/>
    </source>
</evidence>
<feature type="transmembrane region" description="Helical" evidence="1">
    <location>
        <begin position="217"/>
        <end position="238"/>
    </location>
</feature>
<reference evidence="3" key="1">
    <citation type="journal article" date="2018" name="Nat. Plants">
        <title>Whole-genome landscape of Medicago truncatula symbiotic genes.</title>
        <authorList>
            <person name="Pecrix Y."/>
            <person name="Staton S.E."/>
            <person name="Sallet E."/>
            <person name="Lelandais-Briere C."/>
            <person name="Moreau S."/>
            <person name="Carrere S."/>
            <person name="Blein T."/>
            <person name="Jardinaud M.F."/>
            <person name="Latrasse D."/>
            <person name="Zouine M."/>
            <person name="Zahm M."/>
            <person name="Kreplak J."/>
            <person name="Mayjonade B."/>
            <person name="Satge C."/>
            <person name="Perez M."/>
            <person name="Cauet S."/>
            <person name="Marande W."/>
            <person name="Chantry-Darmon C."/>
            <person name="Lopez-Roques C."/>
            <person name="Bouchez O."/>
            <person name="Berard A."/>
            <person name="Debelle F."/>
            <person name="Munos S."/>
            <person name="Bendahmane A."/>
            <person name="Berges H."/>
            <person name="Niebel A."/>
            <person name="Buitink J."/>
            <person name="Frugier F."/>
            <person name="Benhamed M."/>
            <person name="Crespi M."/>
            <person name="Gouzy J."/>
            <person name="Gamas P."/>
        </authorList>
    </citation>
    <scope>NUCLEOTIDE SEQUENCE [LARGE SCALE GENOMIC DNA]</scope>
    <source>
        <strain evidence="3">cv. Jemalong A17</strain>
    </source>
</reference>
<dbReference type="Proteomes" id="UP000265566">
    <property type="component" value="Chromosome 7"/>
</dbReference>
<keyword evidence="1" id="KW-0472">Membrane</keyword>
<organism evidence="2 3">
    <name type="scientific">Medicago truncatula</name>
    <name type="common">Barrel medic</name>
    <name type="synonym">Medicago tribuloides</name>
    <dbReference type="NCBI Taxonomy" id="3880"/>
    <lineage>
        <taxon>Eukaryota</taxon>
        <taxon>Viridiplantae</taxon>
        <taxon>Streptophyta</taxon>
        <taxon>Embryophyta</taxon>
        <taxon>Tracheophyta</taxon>
        <taxon>Spermatophyta</taxon>
        <taxon>Magnoliopsida</taxon>
        <taxon>eudicotyledons</taxon>
        <taxon>Gunneridae</taxon>
        <taxon>Pentapetalae</taxon>
        <taxon>rosids</taxon>
        <taxon>fabids</taxon>
        <taxon>Fabales</taxon>
        <taxon>Fabaceae</taxon>
        <taxon>Papilionoideae</taxon>
        <taxon>50 kb inversion clade</taxon>
        <taxon>NPAAA clade</taxon>
        <taxon>Hologalegina</taxon>
        <taxon>IRL clade</taxon>
        <taxon>Trifolieae</taxon>
        <taxon>Medicago</taxon>
    </lineage>
</organism>
<evidence type="ECO:0008006" key="4">
    <source>
        <dbReference type="Google" id="ProtNLM"/>
    </source>
</evidence>
<dbReference type="PANTHER" id="PTHR31446">
    <property type="entry name" value="ACID PHOSPHATASE/VANADIUM-DEPENDENT HALOPEROXIDASE-RELATED PROTEIN"/>
    <property type="match status" value="1"/>
</dbReference>
<comment type="caution">
    <text evidence="2">The sequence shown here is derived from an EMBL/GenBank/DDBJ whole genome shotgun (WGS) entry which is preliminary data.</text>
</comment>
<dbReference type="EMBL" id="PSQE01000007">
    <property type="protein sequence ID" value="RHN49545.1"/>
    <property type="molecule type" value="Genomic_DNA"/>
</dbReference>
<proteinExistence type="predicted"/>
<dbReference type="InterPro" id="IPR003832">
    <property type="entry name" value="DUF212"/>
</dbReference>
<protein>
    <recommendedName>
        <fullName evidence="4">Acid phosphatase/vanadium-dependent haloperoxidase</fullName>
    </recommendedName>
</protein>
<accession>A0A396HE20</accession>
<evidence type="ECO:0000256" key="1">
    <source>
        <dbReference type="SAM" id="Phobius"/>
    </source>
</evidence>
<dbReference type="Pfam" id="PF02681">
    <property type="entry name" value="DUF212"/>
    <property type="match status" value="1"/>
</dbReference>
<evidence type="ECO:0000313" key="3">
    <source>
        <dbReference type="Proteomes" id="UP000265566"/>
    </source>
</evidence>
<keyword evidence="1" id="KW-0812">Transmembrane</keyword>
<keyword evidence="1" id="KW-1133">Transmembrane helix</keyword>
<name>A0A396HE20_MEDTR</name>
<dbReference type="PANTHER" id="PTHR31446:SF29">
    <property type="entry name" value="ACID PHOSPHATASE_VANADIUM-DEPENDENT HALOPEROXIDASE-RELATED PROTEIN"/>
    <property type="match status" value="1"/>
</dbReference>
<dbReference type="AlphaFoldDB" id="A0A396HE20"/>
<gene>
    <name evidence="2" type="ORF">MtrunA17_Chr7g0275651</name>
</gene>
<dbReference type="Gramene" id="rna44387">
    <property type="protein sequence ID" value="RHN49545.1"/>
    <property type="gene ID" value="gene44387"/>
</dbReference>